<dbReference type="InterPro" id="IPR021617">
    <property type="entry name" value="DUF3231"/>
</dbReference>
<evidence type="ECO:0000313" key="1">
    <source>
        <dbReference type="EMBL" id="MBB4073256.1"/>
    </source>
</evidence>
<evidence type="ECO:0008006" key="3">
    <source>
        <dbReference type="Google" id="ProtNLM"/>
    </source>
</evidence>
<name>A0A840DVZ1_9BACL</name>
<accession>A0A840DVZ1</accession>
<comment type="caution">
    <text evidence="1">The sequence shown here is derived from an EMBL/GenBank/DDBJ whole genome shotgun (WGS) entry which is preliminary data.</text>
</comment>
<keyword evidence="2" id="KW-1185">Reference proteome</keyword>
<dbReference type="RefSeq" id="WP_183183627.1">
    <property type="nucleotide sequence ID" value="NZ_BMNP01000009.1"/>
</dbReference>
<dbReference type="Pfam" id="PF11553">
    <property type="entry name" value="DUF3231"/>
    <property type="match status" value="2"/>
</dbReference>
<organism evidence="1 2">
    <name type="scientific">Anoxybacteroides voinovskiense</name>
    <dbReference type="NCBI Taxonomy" id="230470"/>
    <lineage>
        <taxon>Bacteria</taxon>
        <taxon>Bacillati</taxon>
        <taxon>Bacillota</taxon>
        <taxon>Bacilli</taxon>
        <taxon>Bacillales</taxon>
        <taxon>Anoxybacillaceae</taxon>
        <taxon>Anoxybacteroides</taxon>
    </lineage>
</organism>
<gene>
    <name evidence="1" type="ORF">GGR02_001017</name>
</gene>
<dbReference type="InterPro" id="IPR012347">
    <property type="entry name" value="Ferritin-like"/>
</dbReference>
<dbReference type="EMBL" id="JACIDE010000005">
    <property type="protein sequence ID" value="MBB4073256.1"/>
    <property type="molecule type" value="Genomic_DNA"/>
</dbReference>
<sequence length="336" mass="38403">MTTKTIRLTSAEVANSWHTYMYDSMVECVMTHFKRTAEDAEVKMIVEKLIQLVQKHLQALEKLFREEGMAKPDGFPVAKHVNIDAPKLFSDVFYLEYINQMTQFKISSHMTSIVMASRDDIQRLFTEFIQEAIELNASVRTVMKEKGVHIRPPYMEYPKKVDYVEKQSFLTGWLGRRRPLLAVEAAYLVMNSINNEIAKSTLIGFAQVTKDPDIRNFFIRGQRVTSDIIISIFDVLQENDIPASMTWDTVVNDSTVAPFSEQLMLFLIHTLSGLGIAMYGQALALTMRRDLAALYAAFVAKAGAYAEDGVNLMIERGWLEQPPHFLDRERLVKESN</sequence>
<proteinExistence type="predicted"/>
<dbReference type="Gene3D" id="1.20.1260.10">
    <property type="match status" value="2"/>
</dbReference>
<dbReference type="AlphaFoldDB" id="A0A840DVZ1"/>
<dbReference type="Proteomes" id="UP000559598">
    <property type="component" value="Unassembled WGS sequence"/>
</dbReference>
<reference evidence="1 2" key="1">
    <citation type="submission" date="2020-08" db="EMBL/GenBank/DDBJ databases">
        <title>Genomic Encyclopedia of Type Strains, Phase IV (KMG-IV): sequencing the most valuable type-strain genomes for metagenomic binning, comparative biology and taxonomic classification.</title>
        <authorList>
            <person name="Goeker M."/>
        </authorList>
    </citation>
    <scope>NUCLEOTIDE SEQUENCE [LARGE SCALE GENOMIC DNA]</scope>
    <source>
        <strain evidence="1 2">DSM 17075</strain>
    </source>
</reference>
<protein>
    <recommendedName>
        <fullName evidence="3">DUF3231 family protein</fullName>
    </recommendedName>
</protein>
<evidence type="ECO:0000313" key="2">
    <source>
        <dbReference type="Proteomes" id="UP000559598"/>
    </source>
</evidence>